<evidence type="ECO:0000256" key="2">
    <source>
        <dbReference type="ARBA" id="ARBA00023015"/>
    </source>
</evidence>
<feature type="DNA-binding region" description="OmpR/PhoB-type" evidence="5">
    <location>
        <begin position="1"/>
        <end position="89"/>
    </location>
</feature>
<dbReference type="PRINTS" id="PR00364">
    <property type="entry name" value="DISEASERSIST"/>
</dbReference>
<accession>A0A8J3VJ96</accession>
<reference evidence="8" key="1">
    <citation type="submission" date="2021-01" db="EMBL/GenBank/DDBJ databases">
        <title>Whole genome shotgun sequence of Rhizocola hellebori NBRC 109834.</title>
        <authorList>
            <person name="Komaki H."/>
            <person name="Tamura T."/>
        </authorList>
    </citation>
    <scope>NUCLEOTIDE SEQUENCE</scope>
    <source>
        <strain evidence="8">NBRC 109834</strain>
    </source>
</reference>
<dbReference type="EMBL" id="BONY01000049">
    <property type="protein sequence ID" value="GIH08425.1"/>
    <property type="molecule type" value="Genomic_DNA"/>
</dbReference>
<keyword evidence="9" id="KW-1185">Reference proteome</keyword>
<evidence type="ECO:0000256" key="6">
    <source>
        <dbReference type="SAM" id="Coils"/>
    </source>
</evidence>
<dbReference type="SMART" id="SM00862">
    <property type="entry name" value="Trans_reg_C"/>
    <property type="match status" value="1"/>
</dbReference>
<dbReference type="InterPro" id="IPR027417">
    <property type="entry name" value="P-loop_NTPase"/>
</dbReference>
<evidence type="ECO:0000313" key="8">
    <source>
        <dbReference type="EMBL" id="GIH08425.1"/>
    </source>
</evidence>
<evidence type="ECO:0000259" key="7">
    <source>
        <dbReference type="PROSITE" id="PS51755"/>
    </source>
</evidence>
<dbReference type="InterPro" id="IPR001867">
    <property type="entry name" value="OmpR/PhoB-type_DNA-bd"/>
</dbReference>
<evidence type="ECO:0000256" key="5">
    <source>
        <dbReference type="PROSITE-ProRule" id="PRU01091"/>
    </source>
</evidence>
<dbReference type="Proteomes" id="UP000612899">
    <property type="component" value="Unassembled WGS sequence"/>
</dbReference>
<dbReference type="InterPro" id="IPR011990">
    <property type="entry name" value="TPR-like_helical_dom_sf"/>
</dbReference>
<dbReference type="PANTHER" id="PTHR35807">
    <property type="entry name" value="TRANSCRIPTIONAL REGULATOR REDD-RELATED"/>
    <property type="match status" value="1"/>
</dbReference>
<dbReference type="SUPFAM" id="SSF52540">
    <property type="entry name" value="P-loop containing nucleoside triphosphate hydrolases"/>
    <property type="match status" value="1"/>
</dbReference>
<proteinExistence type="inferred from homology"/>
<dbReference type="Pfam" id="PF00486">
    <property type="entry name" value="Trans_reg_C"/>
    <property type="match status" value="1"/>
</dbReference>
<keyword evidence="2" id="KW-0805">Transcription regulation</keyword>
<dbReference type="InterPro" id="IPR036388">
    <property type="entry name" value="WH-like_DNA-bd_sf"/>
</dbReference>
<dbReference type="GO" id="GO:0003677">
    <property type="term" value="F:DNA binding"/>
    <property type="evidence" value="ECO:0007669"/>
    <property type="project" value="UniProtKB-UniRule"/>
</dbReference>
<dbReference type="GO" id="GO:0006355">
    <property type="term" value="P:regulation of DNA-templated transcription"/>
    <property type="evidence" value="ECO:0007669"/>
    <property type="project" value="InterPro"/>
</dbReference>
<evidence type="ECO:0000256" key="3">
    <source>
        <dbReference type="ARBA" id="ARBA00023125"/>
    </source>
</evidence>
<dbReference type="GO" id="GO:0043531">
    <property type="term" value="F:ADP binding"/>
    <property type="evidence" value="ECO:0007669"/>
    <property type="project" value="InterPro"/>
</dbReference>
<dbReference type="InterPro" id="IPR005158">
    <property type="entry name" value="BTAD"/>
</dbReference>
<dbReference type="Gene3D" id="1.10.10.10">
    <property type="entry name" value="Winged helix-like DNA-binding domain superfamily/Winged helix DNA-binding domain"/>
    <property type="match status" value="2"/>
</dbReference>
<keyword evidence="6" id="KW-0175">Coiled coil</keyword>
<comment type="caution">
    <text evidence="8">The sequence shown here is derived from an EMBL/GenBank/DDBJ whole genome shotgun (WGS) entry which is preliminary data.</text>
</comment>
<evidence type="ECO:0000256" key="4">
    <source>
        <dbReference type="ARBA" id="ARBA00023163"/>
    </source>
</evidence>
<dbReference type="PANTHER" id="PTHR35807:SF1">
    <property type="entry name" value="TRANSCRIPTIONAL REGULATOR REDD"/>
    <property type="match status" value="1"/>
</dbReference>
<keyword evidence="3 5" id="KW-0238">DNA-binding</keyword>
<dbReference type="SUPFAM" id="SSF48452">
    <property type="entry name" value="TPR-like"/>
    <property type="match status" value="1"/>
</dbReference>
<protein>
    <recommendedName>
        <fullName evidence="7">OmpR/PhoB-type domain-containing protein</fullName>
    </recommendedName>
</protein>
<evidence type="ECO:0000256" key="1">
    <source>
        <dbReference type="ARBA" id="ARBA00005820"/>
    </source>
</evidence>
<evidence type="ECO:0000313" key="9">
    <source>
        <dbReference type="Proteomes" id="UP000612899"/>
    </source>
</evidence>
<dbReference type="InterPro" id="IPR051677">
    <property type="entry name" value="AfsR-DnrI-RedD_regulator"/>
</dbReference>
<dbReference type="Gene3D" id="3.40.50.300">
    <property type="entry name" value="P-loop containing nucleotide triphosphate hydrolases"/>
    <property type="match status" value="1"/>
</dbReference>
<feature type="domain" description="OmpR/PhoB-type" evidence="7">
    <location>
        <begin position="1"/>
        <end position="89"/>
    </location>
</feature>
<comment type="similarity">
    <text evidence="1">Belongs to the AfsR/DnrI/RedD regulatory family.</text>
</comment>
<dbReference type="Gene3D" id="1.25.40.10">
    <property type="entry name" value="Tetratricopeptide repeat domain"/>
    <property type="match status" value="1"/>
</dbReference>
<dbReference type="SMART" id="SM01043">
    <property type="entry name" value="BTAD"/>
    <property type="match status" value="1"/>
</dbReference>
<gene>
    <name evidence="8" type="ORF">Rhe02_64920</name>
</gene>
<dbReference type="InterPro" id="IPR016032">
    <property type="entry name" value="Sig_transdc_resp-reg_C-effctor"/>
</dbReference>
<sequence>MRIRMLGPLRVDDDQRSMVITAGQRRTVLTMLALHAGQVVRTERLIDELWADCVPPSAMRTVQGYVFRLRRVLGPGVLQTRRHGYELALPAESVDALMFEQQLERGRRELAQHEWDAAIRTLTRALALWRGPALANVPAGTALNAAAARLNEARLQALEDRLEALRRRARGSAIVHCGPTPAQLPPDIAGFAGREAELGRLDTLTWHGSPDIVTVAGAAGIGKTALAVHWAHRRRDSFADGQLFVNLRGHAAGPPVQPLDALARFLRAMGLPDHDIPDRVDDAAGLYRGLLAKRRCLVLLDNAGDAGQVRPLLPGGGESLVLVTSRDSLIGQAAGPDPATLCLDVLTCADAGLLLSATLGENRLRTEPGAGSELAALCDHLPLPLRIAAADLAARPWASIGQLAMRLRLRRIATSYDRHDALAAVRPMLDLSYRALSEPDRLLFRWLGLPATQDFSVSSAAALAGTDELAAAEILHRLAAARLVDEQGDGRYAMHDLVRAYAAERLATTQTAAEQATAIGRLHSFYLARVDYATKLIYPRATADVSR</sequence>
<dbReference type="SUPFAM" id="SSF46894">
    <property type="entry name" value="C-terminal effector domain of the bipartite response regulators"/>
    <property type="match status" value="1"/>
</dbReference>
<organism evidence="8 9">
    <name type="scientific">Rhizocola hellebori</name>
    <dbReference type="NCBI Taxonomy" id="1392758"/>
    <lineage>
        <taxon>Bacteria</taxon>
        <taxon>Bacillati</taxon>
        <taxon>Actinomycetota</taxon>
        <taxon>Actinomycetes</taxon>
        <taxon>Micromonosporales</taxon>
        <taxon>Micromonosporaceae</taxon>
        <taxon>Rhizocola</taxon>
    </lineage>
</organism>
<name>A0A8J3VJ96_9ACTN</name>
<dbReference type="RefSeq" id="WP_203912180.1">
    <property type="nucleotide sequence ID" value="NZ_BONY01000049.1"/>
</dbReference>
<dbReference type="PROSITE" id="PS51755">
    <property type="entry name" value="OMPR_PHOB"/>
    <property type="match status" value="1"/>
</dbReference>
<keyword evidence="4" id="KW-0804">Transcription</keyword>
<feature type="coiled-coil region" evidence="6">
    <location>
        <begin position="148"/>
        <end position="175"/>
    </location>
</feature>
<dbReference type="Pfam" id="PF03704">
    <property type="entry name" value="BTAD"/>
    <property type="match status" value="1"/>
</dbReference>
<dbReference type="AlphaFoldDB" id="A0A8J3VJ96"/>
<dbReference type="GO" id="GO:0000160">
    <property type="term" value="P:phosphorelay signal transduction system"/>
    <property type="evidence" value="ECO:0007669"/>
    <property type="project" value="InterPro"/>
</dbReference>